<evidence type="ECO:0000313" key="2">
    <source>
        <dbReference type="WBParaSite" id="PS1159_v2.g19422.t1"/>
    </source>
</evidence>
<evidence type="ECO:0000313" key="1">
    <source>
        <dbReference type="Proteomes" id="UP000887580"/>
    </source>
</evidence>
<accession>A0AC35FPA9</accession>
<dbReference type="Proteomes" id="UP000887580">
    <property type="component" value="Unplaced"/>
</dbReference>
<proteinExistence type="predicted"/>
<name>A0AC35FPA9_9BILA</name>
<reference evidence="2" key="1">
    <citation type="submission" date="2022-11" db="UniProtKB">
        <authorList>
            <consortium name="WormBaseParasite"/>
        </authorList>
    </citation>
    <scope>IDENTIFICATION</scope>
</reference>
<dbReference type="WBParaSite" id="PS1159_v2.g19422.t1">
    <property type="protein sequence ID" value="PS1159_v2.g19422.t1"/>
    <property type="gene ID" value="PS1159_v2.g19422"/>
</dbReference>
<organism evidence="1 2">
    <name type="scientific">Panagrolaimus sp. PS1159</name>
    <dbReference type="NCBI Taxonomy" id="55785"/>
    <lineage>
        <taxon>Eukaryota</taxon>
        <taxon>Metazoa</taxon>
        <taxon>Ecdysozoa</taxon>
        <taxon>Nematoda</taxon>
        <taxon>Chromadorea</taxon>
        <taxon>Rhabditida</taxon>
        <taxon>Tylenchina</taxon>
        <taxon>Panagrolaimomorpha</taxon>
        <taxon>Panagrolaimoidea</taxon>
        <taxon>Panagrolaimidae</taxon>
        <taxon>Panagrolaimus</taxon>
    </lineage>
</organism>
<protein>
    <submittedName>
        <fullName evidence="2">AH domain-containing protein</fullName>
    </submittedName>
</protein>
<sequence length="265" mass="29907">MSKALNKLKQNYLTATQLALSQIQAPAETPTVDPEFERKHELCMSTKASNFKLLSLVQKLANQMIEFREAEQDLDHFLSKKCHRPKLQKTLDVVGRVMAISAADRSDQVTALSCLREDCEDLAEGGIADFSADAETAEAARVTYAESLVYMKKMTENLNPEQYSHMNQFRQIQATVRENKQNFDDLQAALEKLDDLTNLRENVLESFTRAYLQAQLSFYERQYTLCFSVHNALLEHELSTADDNSSLSTILNNAAKSAPGSSKQR</sequence>